<dbReference type="GO" id="GO:0140359">
    <property type="term" value="F:ABC-type transporter activity"/>
    <property type="evidence" value="ECO:0007669"/>
    <property type="project" value="InterPro"/>
</dbReference>
<dbReference type="PROSITE" id="PS50990">
    <property type="entry name" value="PEPTIDASE_C39"/>
    <property type="match status" value="1"/>
</dbReference>
<dbReference type="Gene3D" id="3.90.70.10">
    <property type="entry name" value="Cysteine proteinases"/>
    <property type="match status" value="1"/>
</dbReference>
<feature type="domain" description="ABC transporter" evidence="10">
    <location>
        <begin position="483"/>
        <end position="718"/>
    </location>
</feature>
<dbReference type="InterPro" id="IPR039421">
    <property type="entry name" value="Type_1_exporter"/>
</dbReference>
<gene>
    <name evidence="13" type="ORF">TU86_21400</name>
</gene>
<dbReference type="RefSeq" id="WP_048366326.1">
    <property type="nucleotide sequence ID" value="NZ_JAAEBV010000010.1"/>
</dbReference>
<dbReference type="Proteomes" id="UP000036325">
    <property type="component" value="Unassembled WGS sequence"/>
</dbReference>
<organism evidence="13 14">
    <name type="scientific">Pseudomonas weihenstephanensis</name>
    <dbReference type="NCBI Taxonomy" id="1608994"/>
    <lineage>
        <taxon>Bacteria</taxon>
        <taxon>Pseudomonadati</taxon>
        <taxon>Pseudomonadota</taxon>
        <taxon>Gammaproteobacteria</taxon>
        <taxon>Pseudomonadales</taxon>
        <taxon>Pseudomonadaceae</taxon>
        <taxon>Pseudomonas</taxon>
    </lineage>
</organism>
<feature type="domain" description="Peptidase C39" evidence="12">
    <location>
        <begin position="14"/>
        <end position="136"/>
    </location>
</feature>
<dbReference type="SUPFAM" id="SSF90123">
    <property type="entry name" value="ABC transporter transmembrane region"/>
    <property type="match status" value="1"/>
</dbReference>
<evidence type="ECO:0000256" key="3">
    <source>
        <dbReference type="ARBA" id="ARBA00022475"/>
    </source>
</evidence>
<dbReference type="CDD" id="cd18587">
    <property type="entry name" value="ABC_6TM_LapB_like"/>
    <property type="match status" value="1"/>
</dbReference>
<dbReference type="EMBL" id="JYLF01000013">
    <property type="protein sequence ID" value="KMN11199.1"/>
    <property type="molecule type" value="Genomic_DNA"/>
</dbReference>
<dbReference type="Pfam" id="PF00664">
    <property type="entry name" value="ABC_membrane"/>
    <property type="match status" value="1"/>
</dbReference>
<dbReference type="InterPro" id="IPR017871">
    <property type="entry name" value="ABC_transporter-like_CS"/>
</dbReference>
<dbReference type="PANTHER" id="PTHR24221">
    <property type="entry name" value="ATP-BINDING CASSETTE SUB-FAMILY B"/>
    <property type="match status" value="1"/>
</dbReference>
<dbReference type="GO" id="GO:0016887">
    <property type="term" value="F:ATP hydrolysis activity"/>
    <property type="evidence" value="ECO:0007669"/>
    <property type="project" value="InterPro"/>
</dbReference>
<dbReference type="GO" id="GO:0008233">
    <property type="term" value="F:peptidase activity"/>
    <property type="evidence" value="ECO:0007669"/>
    <property type="project" value="InterPro"/>
</dbReference>
<protein>
    <submittedName>
        <fullName evidence="13">ABC transporter</fullName>
    </submittedName>
</protein>
<feature type="transmembrane region" description="Helical" evidence="9">
    <location>
        <begin position="205"/>
        <end position="225"/>
    </location>
</feature>
<dbReference type="InterPro" id="IPR003593">
    <property type="entry name" value="AAA+_ATPase"/>
</dbReference>
<dbReference type="Pfam" id="PF00005">
    <property type="entry name" value="ABC_tran"/>
    <property type="match status" value="1"/>
</dbReference>
<dbReference type="AlphaFoldDB" id="A0A0J6IHH2"/>
<dbReference type="PANTHER" id="PTHR24221:SF248">
    <property type="entry name" value="ABC TRANSPORTER TRANSMEMBRANE REGION"/>
    <property type="match status" value="1"/>
</dbReference>
<evidence type="ECO:0000259" key="12">
    <source>
        <dbReference type="PROSITE" id="PS50990"/>
    </source>
</evidence>
<sequence>MTTLQEIGQGVDPRLSFDDPLLDGLLILCQVHGATVSRASLTAGLPLPEQRLSLDLLTRAAARAGLQARVLRRELSAISALNLPVLLILKDSRCAVLRRWGEDGKALILPSEAEGGEQWVSREELEQDYSGQALFARPRHELEDLRAPLVPRVSAWFRDTLKLSRWLYSDAILASLLINVLGLMVPLFVMQTYDRVVPNQATSTLWVLAIGLLIGTGFEMVLRLVRAHLLDQAGKRTDLILSATLFERITGMSMKARPATIGGFAQSIHDFQGLREFLTAVTLTSLIDLPFAVLMLVVIGLLGGWLVLIPLIAFPITIGFAWLIQVRLRDTVQKSLALGAERQALLIETLSGLETLKACSAESERQHHWESTHAALTRLDAHARNLSALATNGTLFIQQLCGMATIVAGVYSIIAGNLSVGALVATYMLGSRVLAPLGQIAGLITRYQQAQLTMRSTDALMSLPQERDPKQRPLERTQLTGAIEASRVTFRYAGQSSPALAEISFSIKAGERVGIIGRSGSGKSTLGRLVMGFFAPDEGQILLDGLDLRQLDVADLRQQIGYVAHDLPLLAGSLRDNLTLGARYISDARMLEVAELTGVSELARQHPQGFDRPVGERGQLLSGGQRQAVLLARALLLSPPIMLLDEPTSAMDNASEDALRQRLHTWMQGKTLLLVTHRTAMLSLVDRLIVLDNGRIVADGPKEAVIDALRKGRVGSAAV</sequence>
<dbReference type="InterPro" id="IPR036640">
    <property type="entry name" value="ABC1_TM_sf"/>
</dbReference>
<keyword evidence="8 9" id="KW-0472">Membrane</keyword>
<name>A0A0J6IHH2_9PSED</name>
<reference evidence="13 14" key="1">
    <citation type="submission" date="2015-02" db="EMBL/GenBank/DDBJ databases">
        <title>Pseudomonas helleri sp. nov. and Pseudomonas weihenstephanensis sp. nov., isolated from raw cows milk.</title>
        <authorList>
            <person name="von Neubeck M."/>
            <person name="Huptas C."/>
            <person name="Wenning M."/>
            <person name="Scherer S."/>
        </authorList>
    </citation>
    <scope>NUCLEOTIDE SEQUENCE [LARGE SCALE GENOMIC DNA]</scope>
    <source>
        <strain evidence="13 14">DSM 29166</strain>
    </source>
</reference>
<comment type="caution">
    <text evidence="13">The sequence shown here is derived from an EMBL/GenBank/DDBJ whole genome shotgun (WGS) entry which is preliminary data.</text>
</comment>
<dbReference type="Gene3D" id="1.20.1560.10">
    <property type="entry name" value="ABC transporter type 1, transmembrane domain"/>
    <property type="match status" value="1"/>
</dbReference>
<feature type="domain" description="ABC transmembrane type-1" evidence="11">
    <location>
        <begin position="171"/>
        <end position="449"/>
    </location>
</feature>
<evidence type="ECO:0000313" key="13">
    <source>
        <dbReference type="EMBL" id="KMN11199.1"/>
    </source>
</evidence>
<dbReference type="FunFam" id="3.40.50.300:FF:000299">
    <property type="entry name" value="ABC transporter ATP-binding protein/permease"/>
    <property type="match status" value="1"/>
</dbReference>
<dbReference type="InterPro" id="IPR005074">
    <property type="entry name" value="Peptidase_C39"/>
</dbReference>
<dbReference type="GO" id="GO:0034040">
    <property type="term" value="F:ATPase-coupled lipid transmembrane transporter activity"/>
    <property type="evidence" value="ECO:0007669"/>
    <property type="project" value="TreeGrafter"/>
</dbReference>
<dbReference type="InterPro" id="IPR003439">
    <property type="entry name" value="ABC_transporter-like_ATP-bd"/>
</dbReference>
<keyword evidence="7 9" id="KW-1133">Transmembrane helix</keyword>
<evidence type="ECO:0000313" key="14">
    <source>
        <dbReference type="Proteomes" id="UP000036325"/>
    </source>
</evidence>
<evidence type="ECO:0000256" key="9">
    <source>
        <dbReference type="SAM" id="Phobius"/>
    </source>
</evidence>
<evidence type="ECO:0000256" key="6">
    <source>
        <dbReference type="ARBA" id="ARBA00022840"/>
    </source>
</evidence>
<dbReference type="Pfam" id="PF03412">
    <property type="entry name" value="Peptidase_C39"/>
    <property type="match status" value="1"/>
</dbReference>
<evidence type="ECO:0000259" key="10">
    <source>
        <dbReference type="PROSITE" id="PS50893"/>
    </source>
</evidence>
<dbReference type="GO" id="GO:0006508">
    <property type="term" value="P:proteolysis"/>
    <property type="evidence" value="ECO:0007669"/>
    <property type="project" value="InterPro"/>
</dbReference>
<evidence type="ECO:0000256" key="8">
    <source>
        <dbReference type="ARBA" id="ARBA00023136"/>
    </source>
</evidence>
<dbReference type="SUPFAM" id="SSF52540">
    <property type="entry name" value="P-loop containing nucleoside triphosphate hydrolases"/>
    <property type="match status" value="1"/>
</dbReference>
<keyword evidence="6" id="KW-0067">ATP-binding</keyword>
<dbReference type="InterPro" id="IPR027417">
    <property type="entry name" value="P-loop_NTPase"/>
</dbReference>
<evidence type="ECO:0000256" key="7">
    <source>
        <dbReference type="ARBA" id="ARBA00022989"/>
    </source>
</evidence>
<evidence type="ECO:0000256" key="5">
    <source>
        <dbReference type="ARBA" id="ARBA00022741"/>
    </source>
</evidence>
<feature type="transmembrane region" description="Helical" evidence="9">
    <location>
        <begin position="305"/>
        <end position="324"/>
    </location>
</feature>
<evidence type="ECO:0000256" key="1">
    <source>
        <dbReference type="ARBA" id="ARBA00004651"/>
    </source>
</evidence>
<evidence type="ECO:0000259" key="11">
    <source>
        <dbReference type="PROSITE" id="PS50929"/>
    </source>
</evidence>
<dbReference type="PROSITE" id="PS00211">
    <property type="entry name" value="ABC_TRANSPORTER_1"/>
    <property type="match status" value="1"/>
</dbReference>
<keyword evidence="2" id="KW-0813">Transport</keyword>
<dbReference type="GO" id="GO:0005524">
    <property type="term" value="F:ATP binding"/>
    <property type="evidence" value="ECO:0007669"/>
    <property type="project" value="UniProtKB-KW"/>
</dbReference>
<dbReference type="CDD" id="cd02421">
    <property type="entry name" value="Peptidase_C39_likeD"/>
    <property type="match status" value="1"/>
</dbReference>
<accession>A0A0J6IQ95</accession>
<evidence type="ECO:0000256" key="2">
    <source>
        <dbReference type="ARBA" id="ARBA00022448"/>
    </source>
</evidence>
<dbReference type="InterPro" id="IPR017750">
    <property type="entry name" value="ATPase_T1SS"/>
</dbReference>
<dbReference type="PROSITE" id="PS50893">
    <property type="entry name" value="ABC_TRANSPORTER_2"/>
    <property type="match status" value="1"/>
</dbReference>
<keyword evidence="3" id="KW-1003">Cell membrane</keyword>
<dbReference type="Gene3D" id="3.40.50.300">
    <property type="entry name" value="P-loop containing nucleotide triphosphate hydrolases"/>
    <property type="match status" value="1"/>
</dbReference>
<dbReference type="NCBIfam" id="TIGR03375">
    <property type="entry name" value="type_I_sec_LssB"/>
    <property type="match status" value="1"/>
</dbReference>
<dbReference type="GO" id="GO:0005886">
    <property type="term" value="C:plasma membrane"/>
    <property type="evidence" value="ECO:0007669"/>
    <property type="project" value="UniProtKB-SubCell"/>
</dbReference>
<dbReference type="PATRIC" id="fig|1608994.3.peg.450"/>
<keyword evidence="4 9" id="KW-0812">Transmembrane</keyword>
<feature type="transmembrane region" description="Helical" evidence="9">
    <location>
        <begin position="277"/>
        <end position="299"/>
    </location>
</feature>
<dbReference type="SMART" id="SM00382">
    <property type="entry name" value="AAA"/>
    <property type="match status" value="1"/>
</dbReference>
<dbReference type="STRING" id="1608994.TU86_21400"/>
<comment type="subcellular location">
    <subcellularLocation>
        <location evidence="1">Cell membrane</location>
        <topology evidence="1">Multi-pass membrane protein</topology>
    </subcellularLocation>
</comment>
<proteinExistence type="predicted"/>
<feature type="transmembrane region" description="Helical" evidence="9">
    <location>
        <begin position="171"/>
        <end position="193"/>
    </location>
</feature>
<dbReference type="OrthoDB" id="9787557at2"/>
<accession>A0A0J6IHH2</accession>
<dbReference type="PROSITE" id="PS50929">
    <property type="entry name" value="ABC_TM1F"/>
    <property type="match status" value="1"/>
</dbReference>
<evidence type="ECO:0000256" key="4">
    <source>
        <dbReference type="ARBA" id="ARBA00022692"/>
    </source>
</evidence>
<dbReference type="InterPro" id="IPR011527">
    <property type="entry name" value="ABC1_TM_dom"/>
</dbReference>
<keyword evidence="5" id="KW-0547">Nucleotide-binding</keyword>